<geneLocation type="plasmid" evidence="2">
    <name>pA12b</name>
</geneLocation>
<organism evidence="2 3">
    <name type="scientific">Rhizobium tropici</name>
    <dbReference type="NCBI Taxonomy" id="398"/>
    <lineage>
        <taxon>Bacteria</taxon>
        <taxon>Pseudomonadati</taxon>
        <taxon>Pseudomonadota</taxon>
        <taxon>Alphaproteobacteria</taxon>
        <taxon>Hyphomicrobiales</taxon>
        <taxon>Rhizobiaceae</taxon>
        <taxon>Rhizobium/Agrobacterium group</taxon>
        <taxon>Rhizobium</taxon>
    </lineage>
</organism>
<evidence type="ECO:0000313" key="2">
    <source>
        <dbReference type="EMBL" id="NEV13935.1"/>
    </source>
</evidence>
<reference evidence="2 3" key="1">
    <citation type="submission" date="2020-02" db="EMBL/GenBank/DDBJ databases">
        <title>Draft genome sequence of Rhizobium tropici.</title>
        <authorList>
            <person name="Khayi S."/>
            <person name="Jemo M."/>
        </authorList>
    </citation>
    <scope>NUCLEOTIDE SEQUENCE [LARGE SCALE GENOMIC DNA]</scope>
    <source>
        <strain evidence="2 3">A12</strain>
        <plasmid evidence="2">pA12b</plasmid>
    </source>
</reference>
<comment type="caution">
    <text evidence="2">The sequence shown here is derived from an EMBL/GenBank/DDBJ whole genome shotgun (WGS) entry which is preliminary data.</text>
</comment>
<proteinExistence type="predicted"/>
<accession>A0A6P1CE97</accession>
<sequence>MTGRLSIERNDWQECRGAIPSADPSAIGVMVSTTPQPANTRVDHSLHREPYAAFDPIVRPSCAADRSSSRDKRTKPTTFLIS</sequence>
<keyword evidence="2" id="KW-0614">Plasmid</keyword>
<protein>
    <submittedName>
        <fullName evidence="2">Uncharacterized protein</fullName>
    </submittedName>
</protein>
<evidence type="ECO:0000256" key="1">
    <source>
        <dbReference type="SAM" id="MobiDB-lite"/>
    </source>
</evidence>
<dbReference type="AlphaFoldDB" id="A0A6P1CE97"/>
<gene>
    <name evidence="2" type="ORF">GXW80_23385</name>
</gene>
<evidence type="ECO:0000313" key="3">
    <source>
        <dbReference type="Proteomes" id="UP000471190"/>
    </source>
</evidence>
<dbReference type="Proteomes" id="UP000471190">
    <property type="component" value="Unassembled WGS sequence"/>
</dbReference>
<feature type="region of interest" description="Disordered" evidence="1">
    <location>
        <begin position="62"/>
        <end position="82"/>
    </location>
</feature>
<name>A0A6P1CE97_RHITR</name>
<dbReference type="EMBL" id="JAADZA010000033">
    <property type="protein sequence ID" value="NEV13935.1"/>
    <property type="molecule type" value="Genomic_DNA"/>
</dbReference>